<dbReference type="InterPro" id="IPR008794">
    <property type="entry name" value="Pro_racemase_fam"/>
</dbReference>
<evidence type="ECO:0000256" key="2">
    <source>
        <dbReference type="ARBA" id="ARBA00007529"/>
    </source>
</evidence>
<dbReference type="AlphaFoldDB" id="A0A433QXZ1"/>
<dbReference type="Proteomes" id="UP000274822">
    <property type="component" value="Unassembled WGS sequence"/>
</dbReference>
<dbReference type="SFLD" id="SFLDS00028">
    <property type="entry name" value="Proline_Racemase"/>
    <property type="match status" value="1"/>
</dbReference>
<evidence type="ECO:0000256" key="1">
    <source>
        <dbReference type="ARBA" id="ARBA00001148"/>
    </source>
</evidence>
<evidence type="ECO:0000313" key="5">
    <source>
        <dbReference type="EMBL" id="RUS34648.1"/>
    </source>
</evidence>
<evidence type="ECO:0000313" key="6">
    <source>
        <dbReference type="Proteomes" id="UP000274822"/>
    </source>
</evidence>
<comment type="catalytic activity">
    <reaction evidence="1">
        <text>trans-3-hydroxy-L-proline = 1-pyrroline-2-carboxylate + H2O</text>
        <dbReference type="Rhea" id="RHEA:10320"/>
        <dbReference type="ChEBI" id="CHEBI:15377"/>
        <dbReference type="ChEBI" id="CHEBI:39785"/>
        <dbReference type="ChEBI" id="CHEBI:57938"/>
        <dbReference type="EC" id="4.2.1.77"/>
    </reaction>
</comment>
<dbReference type="EMBL" id="RBNJ01000382">
    <property type="protein sequence ID" value="RUS34648.1"/>
    <property type="molecule type" value="Genomic_DNA"/>
</dbReference>
<keyword evidence="6" id="KW-1185">Reference proteome</keyword>
<protein>
    <recommendedName>
        <fullName evidence="3">trans-L-3-hydroxyproline dehydratase</fullName>
        <ecNumber evidence="3">4.2.1.77</ecNumber>
    </recommendedName>
</protein>
<evidence type="ECO:0000256" key="3">
    <source>
        <dbReference type="ARBA" id="ARBA00013105"/>
    </source>
</evidence>
<sequence length="617" mass="67109">MSWKQGFCDHDVSCHDHAVTVLTSKSWWPDANDKQTEPNPSMDLYTAFNSDAVTVKTVDMHTCGEPTRIVVSGYPELLGATVLDKRRYAKERLDKYRKRLMFEPRGHDGMYGALLIPEPDHPDAHIGVLFTHTEGYSTMCGHATIALGRFLIDTQDTVLFPKRVLLRPDPITGVISLNIQAPCGLVRTFVKTSPIPSSDTHPTSNNFKSDPSSPVRFLSVPSFCIATDLTTSVNLPEGPLPVTFDIAFGGAYYCIVPATQLGLPDFADTPYLFSLLRTRAALLSSTVAGDPRFAPLFRYPGSATRGDLDFLYGTIVTDDGDGAPSAPSLSACIFAGAQVDRSPCGSGVSARVAVLYARGRATLGETKVFGSMLSRIAQKAGGGYFEGTPVETVKIGEMDGVVVEVAGKAWYSGVGGFVVEKEDRLGEEGFFILAPGKVVKKITLAPFLSSWCVKLLATNKSHHYFLPEWVKIKPKTHPLGGQKYRVALYGHLKPTFTIKRHRPPTSPAPTSSPPPSGAPSPDPDSAHCARNLPPPPPSPLKGTRSPFHAVRNSCRPRARPSVPRRTPAGWSAGGDRRRRTRHYHGGRPSPLDVGFRSRQTLALRVVWVCGKGLKRKK</sequence>
<dbReference type="PANTHER" id="PTHR33442:SF1">
    <property type="entry name" value="TRANS-3-HYDROXY-L-PROLINE DEHYDRATASE"/>
    <property type="match status" value="1"/>
</dbReference>
<feature type="region of interest" description="Disordered" evidence="4">
    <location>
        <begin position="497"/>
        <end position="591"/>
    </location>
</feature>
<dbReference type="Pfam" id="PF05544">
    <property type="entry name" value="Pro_racemase"/>
    <property type="match status" value="1"/>
</dbReference>
<dbReference type="SUPFAM" id="SSF54506">
    <property type="entry name" value="Diaminopimelate epimerase-like"/>
    <property type="match status" value="1"/>
</dbReference>
<feature type="compositionally biased region" description="Pro residues" evidence="4">
    <location>
        <begin position="504"/>
        <end position="522"/>
    </location>
</feature>
<reference evidence="5 6" key="1">
    <citation type="journal article" date="2018" name="New Phytol.">
        <title>Phylogenomics of Endogonaceae and evolution of mycorrhizas within Mucoromycota.</title>
        <authorList>
            <person name="Chang Y."/>
            <person name="Desiro A."/>
            <person name="Na H."/>
            <person name="Sandor L."/>
            <person name="Lipzen A."/>
            <person name="Clum A."/>
            <person name="Barry K."/>
            <person name="Grigoriev I.V."/>
            <person name="Martin F.M."/>
            <person name="Stajich J.E."/>
            <person name="Smith M.E."/>
            <person name="Bonito G."/>
            <person name="Spatafora J.W."/>
        </authorList>
    </citation>
    <scope>NUCLEOTIDE SEQUENCE [LARGE SCALE GENOMIC DNA]</scope>
    <source>
        <strain evidence="5 6">AD002</strain>
    </source>
</reference>
<feature type="compositionally biased region" description="Basic residues" evidence="4">
    <location>
        <begin position="576"/>
        <end position="585"/>
    </location>
</feature>
<dbReference type="GO" id="GO:0050346">
    <property type="term" value="F:trans-L-3-hydroxyproline dehydratase activity"/>
    <property type="evidence" value="ECO:0007669"/>
    <property type="project" value="UniProtKB-EC"/>
</dbReference>
<comment type="similarity">
    <text evidence="2">Belongs to the proline racemase family.</text>
</comment>
<accession>A0A433QXZ1</accession>
<dbReference type="EC" id="4.2.1.77" evidence="3"/>
<gene>
    <name evidence="5" type="ORF">BC938DRAFT_479335</name>
</gene>
<dbReference type="FunFam" id="3.10.310.10:FF:000003">
    <property type="entry name" value="Proline racemase"/>
    <property type="match status" value="1"/>
</dbReference>
<name>A0A433QXZ1_9FUNG</name>
<evidence type="ECO:0000256" key="4">
    <source>
        <dbReference type="SAM" id="MobiDB-lite"/>
    </source>
</evidence>
<proteinExistence type="inferred from homology"/>
<organism evidence="5 6">
    <name type="scientific">Jimgerdemannia flammicorona</name>
    <dbReference type="NCBI Taxonomy" id="994334"/>
    <lineage>
        <taxon>Eukaryota</taxon>
        <taxon>Fungi</taxon>
        <taxon>Fungi incertae sedis</taxon>
        <taxon>Mucoromycota</taxon>
        <taxon>Mucoromycotina</taxon>
        <taxon>Endogonomycetes</taxon>
        <taxon>Endogonales</taxon>
        <taxon>Endogonaceae</taxon>
        <taxon>Jimgerdemannia</taxon>
    </lineage>
</organism>
<dbReference type="PANTHER" id="PTHR33442">
    <property type="entry name" value="TRANS-3-HYDROXY-L-PROLINE DEHYDRATASE"/>
    <property type="match status" value="1"/>
</dbReference>
<comment type="caution">
    <text evidence="5">The sequence shown here is derived from an EMBL/GenBank/DDBJ whole genome shotgun (WGS) entry which is preliminary data.</text>
</comment>
<dbReference type="Gene3D" id="3.10.310.10">
    <property type="entry name" value="Diaminopimelate Epimerase, Chain A, domain 1"/>
    <property type="match status" value="2"/>
</dbReference>